<evidence type="ECO:0000313" key="2">
    <source>
        <dbReference type="EMBL" id="RBP40591.1"/>
    </source>
</evidence>
<feature type="transmembrane region" description="Helical" evidence="1">
    <location>
        <begin position="33"/>
        <end position="50"/>
    </location>
</feature>
<keyword evidence="3" id="KW-1185">Reference proteome</keyword>
<dbReference type="RefSeq" id="WP_113960440.1">
    <property type="nucleotide sequence ID" value="NZ_QNRR01000008.1"/>
</dbReference>
<keyword evidence="1" id="KW-0472">Membrane</keyword>
<reference evidence="2 3" key="1">
    <citation type="submission" date="2018-06" db="EMBL/GenBank/DDBJ databases">
        <title>Genomic Encyclopedia of Type Strains, Phase IV (KMG-IV): sequencing the most valuable type-strain genomes for metagenomic binning, comparative biology and taxonomic classification.</title>
        <authorList>
            <person name="Goeker M."/>
        </authorList>
    </citation>
    <scope>NUCLEOTIDE SEQUENCE [LARGE SCALE GENOMIC DNA]</scope>
    <source>
        <strain evidence="2 3">DSM 25532</strain>
    </source>
</reference>
<protein>
    <submittedName>
        <fullName evidence="2">Uncharacterized protein</fullName>
    </submittedName>
</protein>
<dbReference type="AlphaFoldDB" id="A0A366HDS1"/>
<dbReference type="Pfam" id="PF19447">
    <property type="entry name" value="DUF5985"/>
    <property type="match status" value="1"/>
</dbReference>
<sequence>MIVAAFISGAIAAMSFTAAAFFLRFWQKTKDRLFVYFAVAFLLLMVERIMRTVLDMENELAPLVYGVRLVAFLTIIVGIVDKNRVK</sequence>
<feature type="transmembrane region" description="Helical" evidence="1">
    <location>
        <begin position="62"/>
        <end position="80"/>
    </location>
</feature>
<proteinExistence type="predicted"/>
<dbReference type="Proteomes" id="UP000253426">
    <property type="component" value="Unassembled WGS sequence"/>
</dbReference>
<keyword evidence="1" id="KW-0812">Transmembrane</keyword>
<keyword evidence="1" id="KW-1133">Transmembrane helix</keyword>
<dbReference type="OrthoDB" id="9806559at2"/>
<evidence type="ECO:0000313" key="3">
    <source>
        <dbReference type="Proteomes" id="UP000253426"/>
    </source>
</evidence>
<feature type="transmembrane region" description="Helical" evidence="1">
    <location>
        <begin position="6"/>
        <end position="26"/>
    </location>
</feature>
<dbReference type="EMBL" id="QNRR01000008">
    <property type="protein sequence ID" value="RBP40591.1"/>
    <property type="molecule type" value="Genomic_DNA"/>
</dbReference>
<organism evidence="2 3">
    <name type="scientific">Roseimicrobium gellanilyticum</name>
    <dbReference type="NCBI Taxonomy" id="748857"/>
    <lineage>
        <taxon>Bacteria</taxon>
        <taxon>Pseudomonadati</taxon>
        <taxon>Verrucomicrobiota</taxon>
        <taxon>Verrucomicrobiia</taxon>
        <taxon>Verrucomicrobiales</taxon>
        <taxon>Verrucomicrobiaceae</taxon>
        <taxon>Roseimicrobium</taxon>
    </lineage>
</organism>
<comment type="caution">
    <text evidence="2">The sequence shown here is derived from an EMBL/GenBank/DDBJ whole genome shotgun (WGS) entry which is preliminary data.</text>
</comment>
<name>A0A366HDS1_9BACT</name>
<evidence type="ECO:0000256" key="1">
    <source>
        <dbReference type="SAM" id="Phobius"/>
    </source>
</evidence>
<gene>
    <name evidence="2" type="ORF">DES53_108298</name>
</gene>
<dbReference type="InterPro" id="IPR046027">
    <property type="entry name" value="DUF5985"/>
</dbReference>
<accession>A0A366HDS1</accession>